<evidence type="ECO:0000313" key="1">
    <source>
        <dbReference type="EMBL" id="CAA9327408.1"/>
    </source>
</evidence>
<gene>
    <name evidence="1" type="ORF">AVDCRST_MAG94-1742</name>
</gene>
<sequence length="54" mass="6115">MLPWLRAPVLCNTFQDIHCHSSFTQSLFTAFPKSSMKCLVEQIVNILQHPVDAA</sequence>
<proteinExistence type="predicted"/>
<organism evidence="1">
    <name type="scientific">uncultured Leptolyngbya sp</name>
    <dbReference type="NCBI Taxonomy" id="332963"/>
    <lineage>
        <taxon>Bacteria</taxon>
        <taxon>Bacillati</taxon>
        <taxon>Cyanobacteriota</taxon>
        <taxon>Cyanophyceae</taxon>
        <taxon>Leptolyngbyales</taxon>
        <taxon>Leptolyngbyaceae</taxon>
        <taxon>Leptolyngbya group</taxon>
        <taxon>Leptolyngbya</taxon>
        <taxon>environmental samples</taxon>
    </lineage>
</organism>
<name>A0A6J4LBF8_9CYAN</name>
<dbReference type="EMBL" id="CADCTY010000604">
    <property type="protein sequence ID" value="CAA9327408.1"/>
    <property type="molecule type" value="Genomic_DNA"/>
</dbReference>
<reference evidence="1" key="1">
    <citation type="submission" date="2020-02" db="EMBL/GenBank/DDBJ databases">
        <authorList>
            <person name="Meier V. D."/>
        </authorList>
    </citation>
    <scope>NUCLEOTIDE SEQUENCE</scope>
    <source>
        <strain evidence="1">AVDCRST_MAG94</strain>
    </source>
</reference>
<dbReference type="AlphaFoldDB" id="A0A6J4LBF8"/>
<accession>A0A6J4LBF8</accession>
<protein>
    <submittedName>
        <fullName evidence="1">Uncharacterized protein</fullName>
    </submittedName>
</protein>